<proteinExistence type="predicted"/>
<accession>A0ABV7R5A5</accession>
<keyword evidence="2" id="KW-1185">Reference proteome</keyword>
<comment type="caution">
    <text evidence="1">The sequence shown here is derived from an EMBL/GenBank/DDBJ whole genome shotgun (WGS) entry which is preliminary data.</text>
</comment>
<dbReference type="InterPro" id="IPR023393">
    <property type="entry name" value="START-like_dom_sf"/>
</dbReference>
<organism evidence="1 2">
    <name type="scientific">Paracoccus mangrovi</name>
    <dbReference type="NCBI Taxonomy" id="1715645"/>
    <lineage>
        <taxon>Bacteria</taxon>
        <taxon>Pseudomonadati</taxon>
        <taxon>Pseudomonadota</taxon>
        <taxon>Alphaproteobacteria</taxon>
        <taxon>Rhodobacterales</taxon>
        <taxon>Paracoccaceae</taxon>
        <taxon>Paracoccus</taxon>
    </lineage>
</organism>
<dbReference type="SUPFAM" id="SSF55961">
    <property type="entry name" value="Bet v1-like"/>
    <property type="match status" value="1"/>
</dbReference>
<sequence length="153" mass="17222">MKFSTRQDTDLPAESLFAAISNFDAIARLLTRRGAVVRRQNTTELPDPGMSWLIGFDFRGRSRELALELTEYQPPEVIQFKGSSDQFDLGLRMTVVALTRTKSRLIFETDAQPRGMKARLLLQTAKLGKPQLDRKFAERISDFVNSLSASGLV</sequence>
<dbReference type="RefSeq" id="WP_377745561.1">
    <property type="nucleotide sequence ID" value="NZ_JBHRXJ010000012.1"/>
</dbReference>
<dbReference type="Gene3D" id="3.30.530.20">
    <property type="match status" value="1"/>
</dbReference>
<protein>
    <recommendedName>
        <fullName evidence="3">SRPBCC family protein</fullName>
    </recommendedName>
</protein>
<evidence type="ECO:0008006" key="3">
    <source>
        <dbReference type="Google" id="ProtNLM"/>
    </source>
</evidence>
<dbReference type="EMBL" id="JBHRXJ010000012">
    <property type="protein sequence ID" value="MFC3529554.1"/>
    <property type="molecule type" value="Genomic_DNA"/>
</dbReference>
<dbReference type="Proteomes" id="UP001595721">
    <property type="component" value="Unassembled WGS sequence"/>
</dbReference>
<evidence type="ECO:0000313" key="2">
    <source>
        <dbReference type="Proteomes" id="UP001595721"/>
    </source>
</evidence>
<name>A0ABV7R5A5_9RHOB</name>
<evidence type="ECO:0000313" key="1">
    <source>
        <dbReference type="EMBL" id="MFC3529554.1"/>
    </source>
</evidence>
<reference evidence="2" key="1">
    <citation type="journal article" date="2019" name="Int. J. Syst. Evol. Microbiol.">
        <title>The Global Catalogue of Microorganisms (GCM) 10K type strain sequencing project: providing services to taxonomists for standard genome sequencing and annotation.</title>
        <authorList>
            <consortium name="The Broad Institute Genomics Platform"/>
            <consortium name="The Broad Institute Genome Sequencing Center for Infectious Disease"/>
            <person name="Wu L."/>
            <person name="Ma J."/>
        </authorList>
    </citation>
    <scope>NUCLEOTIDE SEQUENCE [LARGE SCALE GENOMIC DNA]</scope>
    <source>
        <strain evidence="2">KCTC 42899</strain>
    </source>
</reference>
<gene>
    <name evidence="1" type="ORF">ACFOMH_15355</name>
</gene>